<dbReference type="EMBL" id="BSXV01000933">
    <property type="protein sequence ID" value="GME91169.1"/>
    <property type="molecule type" value="Genomic_DNA"/>
</dbReference>
<comment type="caution">
    <text evidence="1">The sequence shown here is derived from an EMBL/GenBank/DDBJ whole genome shotgun (WGS) entry which is preliminary data.</text>
</comment>
<keyword evidence="2" id="KW-1185">Reference proteome</keyword>
<sequence length="113" mass="12749">MDTDRERGVCGDGWTSDWVNDKPSYPLGPLWITLDHRFVYHIAVSFVVSLYHIFRCADAPKQGQKKANNRRLRLSLCPASRLPDFKIDSAAVRDSSSIPKSQTGFVSFSFGLK</sequence>
<dbReference type="Proteomes" id="UP001165101">
    <property type="component" value="Unassembled WGS sequence"/>
</dbReference>
<reference evidence="1" key="1">
    <citation type="submission" date="2023-04" db="EMBL/GenBank/DDBJ databases">
        <title>Candida boidinii NBRC 1967.</title>
        <authorList>
            <person name="Ichikawa N."/>
            <person name="Sato H."/>
            <person name="Tonouchi N."/>
        </authorList>
    </citation>
    <scope>NUCLEOTIDE SEQUENCE</scope>
    <source>
        <strain evidence="1">NBRC 1967</strain>
    </source>
</reference>
<evidence type="ECO:0000313" key="2">
    <source>
        <dbReference type="Proteomes" id="UP001165101"/>
    </source>
</evidence>
<accession>A0ACB5TMS4</accession>
<organism evidence="1 2">
    <name type="scientific">Candida boidinii</name>
    <name type="common">Yeast</name>
    <dbReference type="NCBI Taxonomy" id="5477"/>
    <lineage>
        <taxon>Eukaryota</taxon>
        <taxon>Fungi</taxon>
        <taxon>Dikarya</taxon>
        <taxon>Ascomycota</taxon>
        <taxon>Saccharomycotina</taxon>
        <taxon>Pichiomycetes</taxon>
        <taxon>Pichiales</taxon>
        <taxon>Pichiaceae</taxon>
        <taxon>Ogataea</taxon>
        <taxon>Ogataea/Candida clade</taxon>
    </lineage>
</organism>
<proteinExistence type="predicted"/>
<name>A0ACB5TMS4_CANBO</name>
<evidence type="ECO:0000313" key="1">
    <source>
        <dbReference type="EMBL" id="GME91169.1"/>
    </source>
</evidence>
<gene>
    <name evidence="1" type="ORF">Cboi01_000219200</name>
</gene>
<protein>
    <submittedName>
        <fullName evidence="1">Unnamed protein product</fullName>
    </submittedName>
</protein>